<proteinExistence type="predicted"/>
<name>A0ACC6IDP6_9ACTN</name>
<keyword evidence="2" id="KW-1185">Reference proteome</keyword>
<reference evidence="1" key="1">
    <citation type="submission" date="2023-08" db="EMBL/GenBank/DDBJ databases">
        <title>Functional and genomic diversity of the sorghum phyllosphere microbiome.</title>
        <authorList>
            <person name="Shade A."/>
        </authorList>
    </citation>
    <scope>NUCLEOTIDE SEQUENCE</scope>
    <source>
        <strain evidence="1">SORGH_AS_0885</strain>
    </source>
</reference>
<dbReference type="EMBL" id="JAVIZJ010000001">
    <property type="protein sequence ID" value="MDR6208856.1"/>
    <property type="molecule type" value="Genomic_DNA"/>
</dbReference>
<dbReference type="Proteomes" id="UP001261666">
    <property type="component" value="Unassembled WGS sequence"/>
</dbReference>
<evidence type="ECO:0000313" key="1">
    <source>
        <dbReference type="EMBL" id="MDR6208856.1"/>
    </source>
</evidence>
<sequence>MDVGNPTGTVAPTATGIAGPTGQRPSGGWFPVLDTLRAVGALAVLTTHTAFWAGSYTTHGYVGALLARLDVGVAVFFVLSGFLLARPHLAAARTRSAPPPLGAYVRHRIWRIAPLALVTVALALTLVEGAQSVPWREKLAALTLTSIYTVDNGFPAGITHLWSLATEIAFYVALPLVMLVAVGRGGRAGLRPGRLVAVVTGSVAVSVAWFLALPVLEPHLTSGQPHLWLPGYLAWFGAGIGLAAAYELGAEGRGGRVVAALRALAAQPGVCWGLAVGLLLVAATPIAGPSMLAATTPDAHVVKTLLYTVIATLVVLTGVFASSPGYTRALSHPAARRLGVVSYGIFCLHLPVLHLVMWTTGWPLFEGRFLAIWGVTLVISYVAAEASYRWIEAPAQRFARRRG</sequence>
<gene>
    <name evidence="1" type="ORF">QE364_000544</name>
</gene>
<organism evidence="1 2">
    <name type="scientific">Nocardioides zeae</name>
    <dbReference type="NCBI Taxonomy" id="1457234"/>
    <lineage>
        <taxon>Bacteria</taxon>
        <taxon>Bacillati</taxon>
        <taxon>Actinomycetota</taxon>
        <taxon>Actinomycetes</taxon>
        <taxon>Propionibacteriales</taxon>
        <taxon>Nocardioidaceae</taxon>
        <taxon>Nocardioides</taxon>
    </lineage>
</organism>
<comment type="caution">
    <text evidence="1">The sequence shown here is derived from an EMBL/GenBank/DDBJ whole genome shotgun (WGS) entry which is preliminary data.</text>
</comment>
<protein>
    <submittedName>
        <fullName evidence="1">Peptidoglycan/LPS O-acetylase OafA/YrhL</fullName>
    </submittedName>
</protein>
<accession>A0ACC6IDP6</accession>
<evidence type="ECO:0000313" key="2">
    <source>
        <dbReference type="Proteomes" id="UP001261666"/>
    </source>
</evidence>